<dbReference type="SMART" id="SM00986">
    <property type="entry name" value="UDG"/>
    <property type="match status" value="1"/>
</dbReference>
<dbReference type="NCBIfam" id="NF003591">
    <property type="entry name" value="PRK05254.1-4"/>
    <property type="match status" value="1"/>
</dbReference>
<evidence type="ECO:0000256" key="8">
    <source>
        <dbReference type="HAMAP-Rule" id="MF_00148"/>
    </source>
</evidence>
<feature type="active site" description="Proton acceptor" evidence="8 9">
    <location>
        <position position="60"/>
    </location>
</feature>
<gene>
    <name evidence="8" type="primary">ung</name>
    <name evidence="12" type="ORF">PROH_01125</name>
</gene>
<evidence type="ECO:0000313" key="13">
    <source>
        <dbReference type="Proteomes" id="UP000034681"/>
    </source>
</evidence>
<keyword evidence="8" id="KW-0963">Cytoplasm</keyword>
<feature type="domain" description="Uracil-DNA glycosylase-like" evidence="11">
    <location>
        <begin position="45"/>
        <end position="204"/>
    </location>
</feature>
<dbReference type="SMART" id="SM00987">
    <property type="entry name" value="UreE_C"/>
    <property type="match status" value="1"/>
</dbReference>
<comment type="function">
    <text evidence="2 8 10">Excises uracil residues from the DNA which can arise as a result of misincorporation of dUMP residues by DNA polymerase or due to deamination of cytosine.</text>
</comment>
<evidence type="ECO:0000256" key="5">
    <source>
        <dbReference type="ARBA" id="ARBA00022763"/>
    </source>
</evidence>
<dbReference type="NCBIfam" id="TIGR00628">
    <property type="entry name" value="ung"/>
    <property type="match status" value="1"/>
</dbReference>
<dbReference type="GO" id="GO:0005737">
    <property type="term" value="C:cytoplasm"/>
    <property type="evidence" value="ECO:0007669"/>
    <property type="project" value="UniProtKB-SubCell"/>
</dbReference>
<dbReference type="NCBIfam" id="NF003592">
    <property type="entry name" value="PRK05254.1-5"/>
    <property type="match status" value="1"/>
</dbReference>
<proteinExistence type="inferred from homology"/>
<name>A0A0M2Q2Y7_PROHO</name>
<keyword evidence="5 8" id="KW-0227">DNA damage</keyword>
<dbReference type="STRING" id="317619.GCA_000332315_03391"/>
<dbReference type="CDD" id="cd10027">
    <property type="entry name" value="UDG-F1-like"/>
    <property type="match status" value="1"/>
</dbReference>
<dbReference type="Pfam" id="PF03167">
    <property type="entry name" value="UDG"/>
    <property type="match status" value="1"/>
</dbReference>
<evidence type="ECO:0000256" key="7">
    <source>
        <dbReference type="ARBA" id="ARBA00023204"/>
    </source>
</evidence>
<dbReference type="GO" id="GO:0097510">
    <property type="term" value="P:base-excision repair, AP site formation via deaminated base removal"/>
    <property type="evidence" value="ECO:0007669"/>
    <property type="project" value="TreeGrafter"/>
</dbReference>
<dbReference type="PROSITE" id="PS00130">
    <property type="entry name" value="U_DNA_GLYCOSYLASE"/>
    <property type="match status" value="1"/>
</dbReference>
<reference evidence="12" key="1">
    <citation type="submission" date="2012-04" db="EMBL/GenBank/DDBJ databases">
        <authorList>
            <person name="Borisov I.G."/>
            <person name="Ivanikova N.V."/>
            <person name="Pinevich A.V."/>
        </authorList>
    </citation>
    <scope>NUCLEOTIDE SEQUENCE</scope>
    <source>
        <strain evidence="12">CALU 1027</strain>
    </source>
</reference>
<dbReference type="eggNOG" id="COG0692">
    <property type="taxonomic scope" value="Bacteria"/>
</dbReference>
<evidence type="ECO:0000256" key="2">
    <source>
        <dbReference type="ARBA" id="ARBA00002631"/>
    </source>
</evidence>
<dbReference type="GO" id="GO:0004844">
    <property type="term" value="F:uracil DNA N-glycosylase activity"/>
    <property type="evidence" value="ECO:0007669"/>
    <property type="project" value="UniProtKB-UniRule"/>
</dbReference>
<comment type="catalytic activity">
    <reaction evidence="1 8 10">
        <text>Hydrolyzes single-stranded DNA or mismatched double-stranded DNA and polynucleotides, releasing free uracil.</text>
        <dbReference type="EC" id="3.2.2.27"/>
    </reaction>
</comment>
<evidence type="ECO:0000256" key="9">
    <source>
        <dbReference type="PROSITE-ProRule" id="PRU10072"/>
    </source>
</evidence>
<dbReference type="HAMAP" id="MF_00148">
    <property type="entry name" value="UDG"/>
    <property type="match status" value="1"/>
</dbReference>
<dbReference type="InterPro" id="IPR018085">
    <property type="entry name" value="Ura-DNA_Glyclase_AS"/>
</dbReference>
<keyword evidence="7 8" id="KW-0234">DNA repair</keyword>
<dbReference type="SUPFAM" id="SSF52141">
    <property type="entry name" value="Uracil-DNA glycosylase-like"/>
    <property type="match status" value="1"/>
</dbReference>
<comment type="caution">
    <text evidence="12">The sequence shown here is derived from an EMBL/GenBank/DDBJ whole genome shotgun (WGS) entry which is preliminary data.</text>
</comment>
<evidence type="ECO:0000256" key="10">
    <source>
        <dbReference type="RuleBase" id="RU003780"/>
    </source>
</evidence>
<dbReference type="NCBIfam" id="NF003588">
    <property type="entry name" value="PRK05254.1-1"/>
    <property type="match status" value="1"/>
</dbReference>
<dbReference type="InterPro" id="IPR002043">
    <property type="entry name" value="UDG_fam1"/>
</dbReference>
<evidence type="ECO:0000259" key="11">
    <source>
        <dbReference type="SMART" id="SM00986"/>
    </source>
</evidence>
<evidence type="ECO:0000256" key="6">
    <source>
        <dbReference type="ARBA" id="ARBA00022801"/>
    </source>
</evidence>
<dbReference type="InterPro" id="IPR005122">
    <property type="entry name" value="Uracil-DNA_glycosylase-like"/>
</dbReference>
<comment type="similarity">
    <text evidence="3 8 10">Belongs to the uracil-DNA glycosylase (UDG) superfamily. UNG family.</text>
</comment>
<protein>
    <recommendedName>
        <fullName evidence="4 8">Uracil-DNA glycosylase</fullName>
        <shortName evidence="8">UDG</shortName>
        <ecNumber evidence="4 8">3.2.2.27</ecNumber>
    </recommendedName>
</protein>
<dbReference type="FunFam" id="3.40.470.10:FF:000001">
    <property type="entry name" value="Uracil-DNA glycosylase"/>
    <property type="match status" value="1"/>
</dbReference>
<sequence length="217" mass="24221">MGAWEPWLQDELNQPYFGQLQAFVAQARRQGPVFPPADRVFRAFHLTPPQETRVLLLGQDPYHGIGQAQGLCFSVPPAMTHPPSLRNIFKELQADVGGNIPGQGDLTPWATQGVLLLNAVLTVEAHQANSHKDQGWEQFTDGVIRCLSDRSAHTVFILWGAYARRKESLIDRRHTILTSAHPSPFSARHGFFGSRPFSQTNAALKAQGQREINWILP</sequence>
<dbReference type="Proteomes" id="UP000034681">
    <property type="component" value="Unassembled WGS sequence"/>
</dbReference>
<dbReference type="EMBL" id="AJTX02000002">
    <property type="protein sequence ID" value="KKJ01628.1"/>
    <property type="molecule type" value="Genomic_DNA"/>
</dbReference>
<comment type="subcellular location">
    <subcellularLocation>
        <location evidence="8">Cytoplasm</location>
    </subcellularLocation>
</comment>
<accession>A0A0M2Q2Y7</accession>
<dbReference type="AlphaFoldDB" id="A0A0M2Q2Y7"/>
<dbReference type="PANTHER" id="PTHR11264">
    <property type="entry name" value="URACIL-DNA GLYCOSYLASE"/>
    <property type="match status" value="1"/>
</dbReference>
<evidence type="ECO:0000256" key="3">
    <source>
        <dbReference type="ARBA" id="ARBA00008184"/>
    </source>
</evidence>
<dbReference type="InterPro" id="IPR036895">
    <property type="entry name" value="Uracil-DNA_glycosylase-like_sf"/>
</dbReference>
<keyword evidence="13" id="KW-1185">Reference proteome</keyword>
<evidence type="ECO:0000256" key="1">
    <source>
        <dbReference type="ARBA" id="ARBA00001400"/>
    </source>
</evidence>
<dbReference type="PANTHER" id="PTHR11264:SF0">
    <property type="entry name" value="URACIL-DNA GLYCOSYLASE"/>
    <property type="match status" value="1"/>
</dbReference>
<evidence type="ECO:0000313" key="12">
    <source>
        <dbReference type="EMBL" id="KKJ01628.1"/>
    </source>
</evidence>
<organism evidence="12 13">
    <name type="scientific">Prochlorothrix hollandica PCC 9006 = CALU 1027</name>
    <dbReference type="NCBI Taxonomy" id="317619"/>
    <lineage>
        <taxon>Bacteria</taxon>
        <taxon>Bacillati</taxon>
        <taxon>Cyanobacteriota</taxon>
        <taxon>Cyanophyceae</taxon>
        <taxon>Prochlorotrichales</taxon>
        <taxon>Prochlorotrichaceae</taxon>
        <taxon>Prochlorothrix</taxon>
    </lineage>
</organism>
<evidence type="ECO:0000256" key="4">
    <source>
        <dbReference type="ARBA" id="ARBA00012030"/>
    </source>
</evidence>
<dbReference type="Gene3D" id="3.40.470.10">
    <property type="entry name" value="Uracil-DNA glycosylase-like domain"/>
    <property type="match status" value="1"/>
</dbReference>
<dbReference type="EC" id="3.2.2.27" evidence="4 8"/>
<keyword evidence="6 8" id="KW-0378">Hydrolase</keyword>
<dbReference type="eggNOG" id="COG0177">
    <property type="taxonomic scope" value="Bacteria"/>
</dbReference>
<dbReference type="NCBIfam" id="NF003589">
    <property type="entry name" value="PRK05254.1-2"/>
    <property type="match status" value="1"/>
</dbReference>